<organism evidence="2 3">
    <name type="scientific">Neoroseomonas alkaliterrae</name>
    <dbReference type="NCBI Taxonomy" id="1452450"/>
    <lineage>
        <taxon>Bacteria</taxon>
        <taxon>Pseudomonadati</taxon>
        <taxon>Pseudomonadota</taxon>
        <taxon>Alphaproteobacteria</taxon>
        <taxon>Acetobacterales</taxon>
        <taxon>Acetobacteraceae</taxon>
        <taxon>Neoroseomonas</taxon>
    </lineage>
</organism>
<dbReference type="EMBL" id="JACIJE010000013">
    <property type="protein sequence ID" value="MBB5691494.1"/>
    <property type="molecule type" value="Genomic_DNA"/>
</dbReference>
<reference evidence="2 3" key="1">
    <citation type="submission" date="2020-08" db="EMBL/GenBank/DDBJ databases">
        <title>Genomic Encyclopedia of Type Strains, Phase IV (KMG-IV): sequencing the most valuable type-strain genomes for metagenomic binning, comparative biology and taxonomic classification.</title>
        <authorList>
            <person name="Goeker M."/>
        </authorList>
    </citation>
    <scope>NUCLEOTIDE SEQUENCE [LARGE SCALE GENOMIC DNA]</scope>
    <source>
        <strain evidence="2 3">DSM 25895</strain>
    </source>
</reference>
<dbReference type="AlphaFoldDB" id="A0A840YC79"/>
<dbReference type="RefSeq" id="WP_221244484.1">
    <property type="nucleotide sequence ID" value="NZ_JACIJE010000013.1"/>
</dbReference>
<evidence type="ECO:0000313" key="3">
    <source>
        <dbReference type="Proteomes" id="UP000562254"/>
    </source>
</evidence>
<dbReference type="InterPro" id="IPR021735">
    <property type="entry name" value="DUF3306"/>
</dbReference>
<sequence length="210" mass="21645">MSEDGFLSRWSRRKRAAEAGQPLDEPEAPARAAPAAAPPAAPAPAAGAEPAEPPFDPASLPPIESLTAESDFTAFLRKGVPAALRHAALRKAWSLDPAIRDFVGPADYAWDFNAPDGVPGFGLDLPGDVQRMAARILGLEGEERREDRPAPDAEGPVQVAVAAGAEMPPAPAPAEPEPPAAEAIAPPPVAPGDERPAAPAPRRHGSAMPA</sequence>
<dbReference type="Proteomes" id="UP000562254">
    <property type="component" value="Unassembled WGS sequence"/>
</dbReference>
<gene>
    <name evidence="2" type="ORF">FHS88_003651</name>
</gene>
<proteinExistence type="predicted"/>
<protein>
    <recommendedName>
        <fullName evidence="4">DUF3306 domain-containing protein</fullName>
    </recommendedName>
</protein>
<feature type="compositionally biased region" description="Pro residues" evidence="1">
    <location>
        <begin position="51"/>
        <end position="60"/>
    </location>
</feature>
<feature type="compositionally biased region" description="Pro residues" evidence="1">
    <location>
        <begin position="168"/>
        <end position="190"/>
    </location>
</feature>
<feature type="region of interest" description="Disordered" evidence="1">
    <location>
        <begin position="140"/>
        <end position="210"/>
    </location>
</feature>
<evidence type="ECO:0000256" key="1">
    <source>
        <dbReference type="SAM" id="MobiDB-lite"/>
    </source>
</evidence>
<comment type="caution">
    <text evidence="2">The sequence shown here is derived from an EMBL/GenBank/DDBJ whole genome shotgun (WGS) entry which is preliminary data.</text>
</comment>
<dbReference type="Pfam" id="PF11748">
    <property type="entry name" value="DUF3306"/>
    <property type="match status" value="1"/>
</dbReference>
<keyword evidence="3" id="KW-1185">Reference proteome</keyword>
<feature type="region of interest" description="Disordered" evidence="1">
    <location>
        <begin position="1"/>
        <end position="64"/>
    </location>
</feature>
<feature type="compositionally biased region" description="Basic and acidic residues" evidence="1">
    <location>
        <begin position="141"/>
        <end position="151"/>
    </location>
</feature>
<feature type="compositionally biased region" description="Basic residues" evidence="1">
    <location>
        <begin position="201"/>
        <end position="210"/>
    </location>
</feature>
<evidence type="ECO:0000313" key="2">
    <source>
        <dbReference type="EMBL" id="MBB5691494.1"/>
    </source>
</evidence>
<accession>A0A840YC79</accession>
<evidence type="ECO:0008006" key="4">
    <source>
        <dbReference type="Google" id="ProtNLM"/>
    </source>
</evidence>
<name>A0A840YC79_9PROT</name>